<feature type="compositionally biased region" description="Basic and acidic residues" evidence="1">
    <location>
        <begin position="292"/>
        <end position="305"/>
    </location>
</feature>
<evidence type="ECO:0000313" key="2">
    <source>
        <dbReference type="EnsemblPlants" id="KQL29399"/>
    </source>
</evidence>
<protein>
    <submittedName>
        <fullName evidence="2">Uncharacterized protein</fullName>
    </submittedName>
</protein>
<dbReference type="EMBL" id="AGNK02000232">
    <property type="status" value="NOT_ANNOTATED_CDS"/>
    <property type="molecule type" value="Genomic_DNA"/>
</dbReference>
<dbReference type="STRING" id="4555.K3YZ34"/>
<reference evidence="2" key="2">
    <citation type="submission" date="2018-08" db="UniProtKB">
        <authorList>
            <consortium name="EnsemblPlants"/>
        </authorList>
    </citation>
    <scope>IDENTIFICATION</scope>
    <source>
        <strain evidence="2">Yugu1</strain>
    </source>
</reference>
<dbReference type="InParanoid" id="K3YZ34"/>
<dbReference type="Proteomes" id="UP000004995">
    <property type="component" value="Unassembled WGS sequence"/>
</dbReference>
<evidence type="ECO:0000313" key="3">
    <source>
        <dbReference type="Proteomes" id="UP000004995"/>
    </source>
</evidence>
<evidence type="ECO:0000256" key="1">
    <source>
        <dbReference type="SAM" id="MobiDB-lite"/>
    </source>
</evidence>
<dbReference type="AlphaFoldDB" id="K3YZ34"/>
<dbReference type="EnsemblPlants" id="KQL29399">
    <property type="protein sequence ID" value="KQL29399"/>
    <property type="gene ID" value="SETIT_019542mg"/>
</dbReference>
<feature type="compositionally biased region" description="Basic and acidic residues" evidence="1">
    <location>
        <begin position="314"/>
        <end position="332"/>
    </location>
</feature>
<feature type="region of interest" description="Disordered" evidence="1">
    <location>
        <begin position="271"/>
        <end position="346"/>
    </location>
</feature>
<dbReference type="Gramene" id="KQL29399">
    <property type="protein sequence ID" value="KQL29399"/>
    <property type="gene ID" value="SETIT_019542mg"/>
</dbReference>
<dbReference type="eggNOG" id="KOG2009">
    <property type="taxonomic scope" value="Eukaryota"/>
</dbReference>
<dbReference type="HOGENOM" id="CLU_802655_0_0_1"/>
<feature type="compositionally biased region" description="Acidic residues" evidence="1">
    <location>
        <begin position="172"/>
        <end position="192"/>
    </location>
</feature>
<accession>K3YZ34</accession>
<keyword evidence="3" id="KW-1185">Reference proteome</keyword>
<feature type="region of interest" description="Disordered" evidence="1">
    <location>
        <begin position="71"/>
        <end position="252"/>
    </location>
</feature>
<name>K3YZ34_SETIT</name>
<feature type="region of interest" description="Disordered" evidence="1">
    <location>
        <begin position="22"/>
        <end position="58"/>
    </location>
</feature>
<feature type="compositionally biased region" description="Polar residues" evidence="1">
    <location>
        <begin position="35"/>
        <end position="49"/>
    </location>
</feature>
<sequence>MIDDEANFDILDASEEVQAAAKFRPKQRAKPRKTVLSSRSAASNPTVENGNGKLGVSNQDVDATVDLDNHNELINSPIDGTQSMVGEVSVTNSEMDNVSDSYNDKLIDENLSNLSQQTVQKNSNDQEHNEGEPLDPPVEQQPKSGVGEIGSSMKLRSRKKSQKVGTHKDTDDYFDEDFVEPSLAEEDNDSGDDYTAGTTRKVRKKPRDSVEESLQQKVQKDKSQVSSRGRKRTLKDASAEKPEKKLTHRIRQSRAKDNLYFKTVIKNLNIEDVAQQEINNTRKQDGASSERGPGKENVLDDFIHGEEDDSNWLDEEHSVQKPDVQEEEHASGNDDDGDLGDVFDWY</sequence>
<organism evidence="2 3">
    <name type="scientific">Setaria italica</name>
    <name type="common">Foxtail millet</name>
    <name type="synonym">Panicum italicum</name>
    <dbReference type="NCBI Taxonomy" id="4555"/>
    <lineage>
        <taxon>Eukaryota</taxon>
        <taxon>Viridiplantae</taxon>
        <taxon>Streptophyta</taxon>
        <taxon>Embryophyta</taxon>
        <taxon>Tracheophyta</taxon>
        <taxon>Spermatophyta</taxon>
        <taxon>Magnoliopsida</taxon>
        <taxon>Liliopsida</taxon>
        <taxon>Poales</taxon>
        <taxon>Poaceae</taxon>
        <taxon>PACMAD clade</taxon>
        <taxon>Panicoideae</taxon>
        <taxon>Panicodae</taxon>
        <taxon>Paniceae</taxon>
        <taxon>Cenchrinae</taxon>
        <taxon>Setaria</taxon>
    </lineage>
</organism>
<feature type="compositionally biased region" description="Basic residues" evidence="1">
    <location>
        <begin position="23"/>
        <end position="33"/>
    </location>
</feature>
<feature type="compositionally biased region" description="Polar residues" evidence="1">
    <location>
        <begin position="72"/>
        <end position="101"/>
    </location>
</feature>
<reference evidence="3" key="1">
    <citation type="journal article" date="2012" name="Nat. Biotechnol.">
        <title>Reference genome sequence of the model plant Setaria.</title>
        <authorList>
            <person name="Bennetzen J.L."/>
            <person name="Schmutz J."/>
            <person name="Wang H."/>
            <person name="Percifield R."/>
            <person name="Hawkins J."/>
            <person name="Pontaroli A.C."/>
            <person name="Estep M."/>
            <person name="Feng L."/>
            <person name="Vaughn J.N."/>
            <person name="Grimwood J."/>
            <person name="Jenkins J."/>
            <person name="Barry K."/>
            <person name="Lindquist E."/>
            <person name="Hellsten U."/>
            <person name="Deshpande S."/>
            <person name="Wang X."/>
            <person name="Wu X."/>
            <person name="Mitros T."/>
            <person name="Triplett J."/>
            <person name="Yang X."/>
            <person name="Ye C.Y."/>
            <person name="Mauro-Herrera M."/>
            <person name="Wang L."/>
            <person name="Li P."/>
            <person name="Sharma M."/>
            <person name="Sharma R."/>
            <person name="Ronald P.C."/>
            <person name="Panaud O."/>
            <person name="Kellogg E.A."/>
            <person name="Brutnell T.P."/>
            <person name="Doust A.N."/>
            <person name="Tuskan G.A."/>
            <person name="Rokhsar D."/>
            <person name="Devos K.M."/>
        </authorList>
    </citation>
    <scope>NUCLEOTIDE SEQUENCE [LARGE SCALE GENOMIC DNA]</scope>
    <source>
        <strain evidence="3">cv. Yugu1</strain>
    </source>
</reference>
<proteinExistence type="predicted"/>
<feature type="compositionally biased region" description="Polar residues" evidence="1">
    <location>
        <begin position="110"/>
        <end position="123"/>
    </location>
</feature>
<feature type="compositionally biased region" description="Basic and acidic residues" evidence="1">
    <location>
        <begin position="234"/>
        <end position="245"/>
    </location>
</feature>
<feature type="compositionally biased region" description="Acidic residues" evidence="1">
    <location>
        <begin position="333"/>
        <end position="346"/>
    </location>
</feature>